<organism evidence="6 7">
    <name type="scientific">Candidatus Microbacterium phytovorans</name>
    <dbReference type="NCBI Taxonomy" id="3121374"/>
    <lineage>
        <taxon>Bacteria</taxon>
        <taxon>Bacillati</taxon>
        <taxon>Actinomycetota</taxon>
        <taxon>Actinomycetes</taxon>
        <taxon>Micrococcales</taxon>
        <taxon>Microbacteriaceae</taxon>
        <taxon>Microbacterium</taxon>
    </lineage>
</organism>
<evidence type="ECO:0000313" key="7">
    <source>
        <dbReference type="Proteomes" id="UP001213972"/>
    </source>
</evidence>
<evidence type="ECO:0000259" key="4">
    <source>
        <dbReference type="PROSITE" id="PS50125"/>
    </source>
</evidence>
<dbReference type="CDD" id="cd07302">
    <property type="entry name" value="CHD"/>
    <property type="match status" value="1"/>
</dbReference>
<dbReference type="GO" id="GO:0009190">
    <property type="term" value="P:cyclic nucleotide biosynthetic process"/>
    <property type="evidence" value="ECO:0007669"/>
    <property type="project" value="InterPro"/>
</dbReference>
<evidence type="ECO:0000256" key="3">
    <source>
        <dbReference type="SAM" id="Phobius"/>
    </source>
</evidence>
<dbReference type="SMART" id="SM00044">
    <property type="entry name" value="CYCc"/>
    <property type="match status" value="1"/>
</dbReference>
<dbReference type="PROSITE" id="PS50125">
    <property type="entry name" value="GUANYLATE_CYCLASE_2"/>
    <property type="match status" value="1"/>
</dbReference>
<dbReference type="Gene3D" id="3.30.70.1230">
    <property type="entry name" value="Nucleotide cyclase"/>
    <property type="match status" value="1"/>
</dbReference>
<dbReference type="SUPFAM" id="SSF55073">
    <property type="entry name" value="Nucleotide cyclase"/>
    <property type="match status" value="1"/>
</dbReference>
<dbReference type="SMART" id="SM00304">
    <property type="entry name" value="HAMP"/>
    <property type="match status" value="1"/>
</dbReference>
<dbReference type="EMBL" id="CP119321">
    <property type="protein sequence ID" value="WEK12968.1"/>
    <property type="molecule type" value="Genomic_DNA"/>
</dbReference>
<evidence type="ECO:0000256" key="1">
    <source>
        <dbReference type="ARBA" id="ARBA00022692"/>
    </source>
</evidence>
<dbReference type="CDD" id="cd06225">
    <property type="entry name" value="HAMP"/>
    <property type="match status" value="1"/>
</dbReference>
<reference evidence="6" key="1">
    <citation type="submission" date="2023-03" db="EMBL/GenBank/DDBJ databases">
        <title>Andean soil-derived lignocellulolytic bacterial consortium as a source of novel taxa and putative plastic-active enzymes.</title>
        <authorList>
            <person name="Diaz-Garcia L."/>
            <person name="Chuvochina M."/>
            <person name="Feuerriegel G."/>
            <person name="Bunk B."/>
            <person name="Sproer C."/>
            <person name="Streit W.R."/>
            <person name="Rodriguez L.M."/>
            <person name="Overmann J."/>
            <person name="Jimenez D.J."/>
        </authorList>
    </citation>
    <scope>NUCLEOTIDE SEQUENCE</scope>
    <source>
        <strain evidence="6">MAG 4610</strain>
    </source>
</reference>
<dbReference type="Gene3D" id="1.10.8.500">
    <property type="entry name" value="HAMP domain in histidine kinase"/>
    <property type="match status" value="1"/>
</dbReference>
<dbReference type="Pfam" id="PF00672">
    <property type="entry name" value="HAMP"/>
    <property type="match status" value="1"/>
</dbReference>
<name>A0AAJ5W0G9_9MICO</name>
<feature type="transmembrane region" description="Helical" evidence="3">
    <location>
        <begin position="24"/>
        <end position="45"/>
    </location>
</feature>
<proteinExistence type="predicted"/>
<keyword evidence="3" id="KW-0472">Membrane</keyword>
<dbReference type="Proteomes" id="UP001213972">
    <property type="component" value="Chromosome"/>
</dbReference>
<dbReference type="AlphaFoldDB" id="A0AAJ5W0G9"/>
<feature type="domain" description="HAMP" evidence="5">
    <location>
        <begin position="447"/>
        <end position="499"/>
    </location>
</feature>
<dbReference type="InterPro" id="IPR029787">
    <property type="entry name" value="Nucleotide_cyclase"/>
</dbReference>
<keyword evidence="2 3" id="KW-1133">Transmembrane helix</keyword>
<evidence type="ECO:0000256" key="2">
    <source>
        <dbReference type="ARBA" id="ARBA00022989"/>
    </source>
</evidence>
<feature type="domain" description="Guanylate cyclase" evidence="4">
    <location>
        <begin position="539"/>
        <end position="666"/>
    </location>
</feature>
<dbReference type="PROSITE" id="PS50885">
    <property type="entry name" value="HAMP"/>
    <property type="match status" value="1"/>
</dbReference>
<dbReference type="CDD" id="cd18774">
    <property type="entry name" value="PDC2_HK_sensor"/>
    <property type="match status" value="1"/>
</dbReference>
<keyword evidence="1 3" id="KW-0812">Transmembrane</keyword>
<dbReference type="InterPro" id="IPR003660">
    <property type="entry name" value="HAMP_dom"/>
</dbReference>
<evidence type="ECO:0000313" key="6">
    <source>
        <dbReference type="EMBL" id="WEK12968.1"/>
    </source>
</evidence>
<evidence type="ECO:0000259" key="5">
    <source>
        <dbReference type="PROSITE" id="PS50885"/>
    </source>
</evidence>
<protein>
    <submittedName>
        <fullName evidence="6">Adenylate/guanylate cyclase domain-containing protein</fullName>
    </submittedName>
</protein>
<dbReference type="SUPFAM" id="SSF158472">
    <property type="entry name" value="HAMP domain-like"/>
    <property type="match status" value="1"/>
</dbReference>
<gene>
    <name evidence="6" type="ORF">P0Y48_10915</name>
</gene>
<dbReference type="PANTHER" id="PTHR45655:SF13">
    <property type="entry name" value="SOLUBLE GUANYLATE CYCLASE GCY-32-RELATED"/>
    <property type="match status" value="1"/>
</dbReference>
<dbReference type="GO" id="GO:0016020">
    <property type="term" value="C:membrane"/>
    <property type="evidence" value="ECO:0007669"/>
    <property type="project" value="InterPro"/>
</dbReference>
<accession>A0AAJ5W0G9</accession>
<dbReference type="Gene3D" id="3.30.450.20">
    <property type="entry name" value="PAS domain"/>
    <property type="match status" value="1"/>
</dbReference>
<dbReference type="Pfam" id="PF00211">
    <property type="entry name" value="Guanylate_cyc"/>
    <property type="match status" value="1"/>
</dbReference>
<dbReference type="PANTHER" id="PTHR45655">
    <property type="entry name" value="GUANYLATE CYCLASE SOLUBLE SUBUNIT BETA-2"/>
    <property type="match status" value="1"/>
</dbReference>
<feature type="transmembrane region" description="Helical" evidence="3">
    <location>
        <begin position="426"/>
        <end position="449"/>
    </location>
</feature>
<dbReference type="GO" id="GO:0004016">
    <property type="term" value="F:adenylate cyclase activity"/>
    <property type="evidence" value="ECO:0007669"/>
    <property type="project" value="UniProtKB-ARBA"/>
</dbReference>
<sequence>MAPTPPNPPATRRLRGGLGIQSKLLVMLLLVAVVSISVTGVIGFLNGRDSLRDAAFEQMTTIRELRANELESALRTLQNGVKLDSRTLDTVEASQAFNAGFDELQDEPVTAEERSAVLDYYSDYYIPELEARSGQQFDPEALLPATPAGQHLQAAYTAKHTDYDESLAVVDAGDGSAWSAAHAKYHPYFKGLVDDLGYEDVLLINDEGRIVYTAYKGIDLGLSLTEQPMTDTVLTAAYTEVMRSNTLDAVVMTDFERYLPSLNVPNAWVVSPVGRTGAITGALAVQVPIDTINSVLTGNEGWTSQGFGATGEAYIVGADNLMRSVSRELVEHPDTYAERAIANGTPPEIAERIVAVNGTVLLQPVDTPAANRALRGESGTIVSSGYLGSTRLASFAPLDAGGPRWVIIASIEETEAFAPVVEFTRVVLLSAGALILLIAVLSLLLARVFTAPLNRLMSGVRRVAAGDRDVEVDTRTRDEFAELGRAFNDLSRNLQTKADLLDAERAESERMLLSLMPPAVADRYRQGDETIVEDHTDVTVIYADIVGFDDYTAELDSSRSLAALNEIFTGLDEIASRLGVERVRTSKQGYLASCGLSVPRVDSARRVVEFAAAAQAFVERLSAQWNAKLSLRAGIDSGSVTTGLVGRNSVIYDMWGDAVNLAHRLQGAAIEPGVTLSQRVVDRLGDMFAVTDMGMTDGKTGPQRAWRLSAEDSRV</sequence>
<dbReference type="InterPro" id="IPR001054">
    <property type="entry name" value="A/G_cyclase"/>
</dbReference>
<dbReference type="GO" id="GO:0035556">
    <property type="term" value="P:intracellular signal transduction"/>
    <property type="evidence" value="ECO:0007669"/>
    <property type="project" value="InterPro"/>
</dbReference>